<accession>A0A1A3U7Z4</accession>
<dbReference type="SUPFAM" id="SSF56112">
    <property type="entry name" value="Protein kinase-like (PK-like)"/>
    <property type="match status" value="1"/>
</dbReference>
<dbReference type="AlphaFoldDB" id="A0A1A3U7Z4"/>
<protein>
    <submittedName>
        <fullName evidence="2">Aminoglycoside phosphotransferase</fullName>
    </submittedName>
</protein>
<evidence type="ECO:0000259" key="1">
    <source>
        <dbReference type="Pfam" id="PF01636"/>
    </source>
</evidence>
<dbReference type="EMBL" id="LZMF01000009">
    <property type="protein sequence ID" value="OBK91040.1"/>
    <property type="molecule type" value="Genomic_DNA"/>
</dbReference>
<evidence type="ECO:0000313" key="2">
    <source>
        <dbReference type="EMBL" id="OBK91040.1"/>
    </source>
</evidence>
<dbReference type="Gene3D" id="3.30.200.20">
    <property type="entry name" value="Phosphorylase Kinase, domain 1"/>
    <property type="match status" value="1"/>
</dbReference>
<name>A0A1A3U7Z4_MYCSD</name>
<reference evidence="3" key="1">
    <citation type="submission" date="2016-06" db="EMBL/GenBank/DDBJ databases">
        <authorList>
            <person name="Sutton G."/>
            <person name="Brinkac L."/>
            <person name="Sanka R."/>
            <person name="Adams M."/>
            <person name="Lau E."/>
            <person name="Garcia-Basteiro A."/>
            <person name="Lopez-Varela E."/>
            <person name="Palencia S."/>
        </authorList>
    </citation>
    <scope>NUCLEOTIDE SEQUENCE [LARGE SCALE GENOMIC DNA]</scope>
    <source>
        <strain evidence="3">1274684.2</strain>
    </source>
</reference>
<dbReference type="PANTHER" id="PTHR47829:SF1">
    <property type="entry name" value="HAD FAMILY PHOSPHATASE"/>
    <property type="match status" value="1"/>
</dbReference>
<dbReference type="InterPro" id="IPR052898">
    <property type="entry name" value="ACAD10-like"/>
</dbReference>
<gene>
    <name evidence="2" type="ORF">A5648_15565</name>
</gene>
<organism evidence="2 3">
    <name type="scientific">Mycolicibacter sinensis (strain JDM601)</name>
    <name type="common">Mycobacterium sinense</name>
    <dbReference type="NCBI Taxonomy" id="875328"/>
    <lineage>
        <taxon>Bacteria</taxon>
        <taxon>Bacillati</taxon>
        <taxon>Actinomycetota</taxon>
        <taxon>Actinomycetes</taxon>
        <taxon>Mycobacteriales</taxon>
        <taxon>Mycobacteriaceae</taxon>
        <taxon>Mycolicibacter</taxon>
    </lineage>
</organism>
<dbReference type="Gene3D" id="3.90.1200.10">
    <property type="match status" value="1"/>
</dbReference>
<feature type="domain" description="Aminoglycoside phosphotransferase" evidence="1">
    <location>
        <begin position="45"/>
        <end position="284"/>
    </location>
</feature>
<keyword evidence="2" id="KW-0808">Transferase</keyword>
<dbReference type="RefSeq" id="WP_065022931.1">
    <property type="nucleotide sequence ID" value="NZ_LZMF01000009.1"/>
</dbReference>
<dbReference type="InterPro" id="IPR011009">
    <property type="entry name" value="Kinase-like_dom_sf"/>
</dbReference>
<sequence>MAAKSSATQAVSGRASVAEVLGVDPPMVARWIAQLGIPVTRPVKFERIGIGQSNLTYLVSDAADHRWVLRRPPVGTLLASAHDVAREARILAALEGTDVPTPRVYGLMRDPDDTPLLLMEFVDGVVADRMSVAESLTPQRRREIGLSMPKTLAKIHAVDINAVGLADLASHKPYAQRQLKRWSGQWEKSKTRELPALDDLTRRLVAAAPPQQELTLVHGDFHLRNVITSPQSGKVVAVLDWELSTLGDPLADMGSLLAYWPQPGEEHIAGEFIISTLDGFPDRAELARVYLEQTGRDAATLQYWHALGLWKVAIIAEGIVRRVLDNPENKAAAGTPITAWIDALVDKAREVAEQAGI</sequence>
<evidence type="ECO:0000313" key="3">
    <source>
        <dbReference type="Proteomes" id="UP000093759"/>
    </source>
</evidence>
<dbReference type="CDD" id="cd05154">
    <property type="entry name" value="ACAD10_11_N-like"/>
    <property type="match status" value="1"/>
</dbReference>
<dbReference type="PANTHER" id="PTHR47829">
    <property type="entry name" value="HYDROLASE, PUTATIVE (AFU_ORTHOLOGUE AFUA_1G12880)-RELATED"/>
    <property type="match status" value="1"/>
</dbReference>
<dbReference type="Proteomes" id="UP000093759">
    <property type="component" value="Unassembled WGS sequence"/>
</dbReference>
<proteinExistence type="predicted"/>
<dbReference type="InterPro" id="IPR002575">
    <property type="entry name" value="Aminoglycoside_PTrfase"/>
</dbReference>
<dbReference type="GO" id="GO:0016740">
    <property type="term" value="F:transferase activity"/>
    <property type="evidence" value="ECO:0007669"/>
    <property type="project" value="UniProtKB-KW"/>
</dbReference>
<dbReference type="InterPro" id="IPR041726">
    <property type="entry name" value="ACAD10_11_N"/>
</dbReference>
<comment type="caution">
    <text evidence="2">The sequence shown here is derived from an EMBL/GenBank/DDBJ whole genome shotgun (WGS) entry which is preliminary data.</text>
</comment>
<dbReference type="Pfam" id="PF01636">
    <property type="entry name" value="APH"/>
    <property type="match status" value="1"/>
</dbReference>